<proteinExistence type="predicted"/>
<keyword evidence="1" id="KW-1133">Transmembrane helix</keyword>
<keyword evidence="1" id="KW-0812">Transmembrane</keyword>
<feature type="transmembrane region" description="Helical" evidence="1">
    <location>
        <begin position="15"/>
        <end position="39"/>
    </location>
</feature>
<keyword evidence="1" id="KW-0472">Membrane</keyword>
<reference evidence="2 3" key="1">
    <citation type="submission" date="2024-09" db="EMBL/GenBank/DDBJ databases">
        <title>The Natural Products Discovery Center: Release of the First 8490 Sequenced Strains for Exploring Actinobacteria Biosynthetic Diversity.</title>
        <authorList>
            <person name="Kalkreuter E."/>
            <person name="Kautsar S.A."/>
            <person name="Yang D."/>
            <person name="Bader C.D."/>
            <person name="Teijaro C.N."/>
            <person name="Fluegel L."/>
            <person name="Davis C.M."/>
            <person name="Simpson J.R."/>
            <person name="Lauterbach L."/>
            <person name="Steele A.D."/>
            <person name="Gui C."/>
            <person name="Meng S."/>
            <person name="Li G."/>
            <person name="Viehrig K."/>
            <person name="Ye F."/>
            <person name="Su P."/>
            <person name="Kiefer A.F."/>
            <person name="Nichols A."/>
            <person name="Cepeda A.J."/>
            <person name="Yan W."/>
            <person name="Fan B."/>
            <person name="Jiang Y."/>
            <person name="Adhikari A."/>
            <person name="Zheng C.-J."/>
            <person name="Schuster L."/>
            <person name="Cowan T.M."/>
            <person name="Smanski M.J."/>
            <person name="Chevrette M.G."/>
            <person name="De Carvalho L.P.S."/>
            <person name="Shen B."/>
        </authorList>
    </citation>
    <scope>NUCLEOTIDE SEQUENCE [LARGE SCALE GENOMIC DNA]</scope>
    <source>
        <strain evidence="2 3">NPDC059500</strain>
    </source>
</reference>
<evidence type="ECO:0000313" key="2">
    <source>
        <dbReference type="EMBL" id="MFE1749210.1"/>
    </source>
</evidence>
<organism evidence="2 3">
    <name type="scientific">Streptomyces anandii</name>
    <dbReference type="NCBI Taxonomy" id="285454"/>
    <lineage>
        <taxon>Bacteria</taxon>
        <taxon>Bacillati</taxon>
        <taxon>Actinomycetota</taxon>
        <taxon>Actinomycetes</taxon>
        <taxon>Kitasatosporales</taxon>
        <taxon>Streptomycetaceae</taxon>
        <taxon>Streptomyces</taxon>
    </lineage>
</organism>
<gene>
    <name evidence="2" type="ORF">ACFW88_01415</name>
</gene>
<dbReference type="Proteomes" id="UP001599756">
    <property type="component" value="Unassembled WGS sequence"/>
</dbReference>
<dbReference type="RefSeq" id="WP_381839364.1">
    <property type="nucleotide sequence ID" value="NZ_JBHYTS010000001.1"/>
</dbReference>
<evidence type="ECO:0000313" key="3">
    <source>
        <dbReference type="Proteomes" id="UP001599756"/>
    </source>
</evidence>
<name>A0ABW6GYU4_9ACTN</name>
<dbReference type="EMBL" id="JBHYTS010000001">
    <property type="protein sequence ID" value="MFE1749210.1"/>
    <property type="molecule type" value="Genomic_DNA"/>
</dbReference>
<evidence type="ECO:0000256" key="1">
    <source>
        <dbReference type="SAM" id="Phobius"/>
    </source>
</evidence>
<comment type="caution">
    <text evidence="2">The sequence shown here is derived from an EMBL/GenBank/DDBJ whole genome shotgun (WGS) entry which is preliminary data.</text>
</comment>
<accession>A0ABW6GYU4</accession>
<sequence>MLIAFTDLFPTTGPLPWALITTLYIWITVHVVIVGVALLHPRRSRRKEACEILDRHNLAPRAL</sequence>
<protein>
    <submittedName>
        <fullName evidence="2">Uncharacterized protein</fullName>
    </submittedName>
</protein>
<keyword evidence="3" id="KW-1185">Reference proteome</keyword>